<comment type="caution">
    <text evidence="6">The sequence shown here is derived from an EMBL/GenBank/DDBJ whole genome shotgun (WGS) entry which is preliminary data.</text>
</comment>
<evidence type="ECO:0000256" key="3">
    <source>
        <dbReference type="ARBA" id="ARBA00022525"/>
    </source>
</evidence>
<feature type="region of interest" description="Disordered" evidence="5">
    <location>
        <begin position="52"/>
        <end position="72"/>
    </location>
</feature>
<sequence>MHLPLFFVVAVASSSMAIWTTATADVGEANFQVTGDSSPIVVVAQESERHLRASDSHYSSTEGTGHHRDWVKNPRDGQVFVEHVLHRALTDPKKMTRLFNKWYDDGYSAEEISAGLYQHASRDLEEAFEGLRANYVKFVRVKESSNQKYQ</sequence>
<comment type="domain">
    <text evidence="4">The RxLR-dEER motif acts to carry the protein into the host cell cytoplasm through binding to cell surface phosphatidylinositol-3-phosphate.</text>
</comment>
<feature type="chain" id="PRO_5043085109" description="RxLR effector protein" evidence="4">
    <location>
        <begin position="18"/>
        <end position="150"/>
    </location>
</feature>
<protein>
    <recommendedName>
        <fullName evidence="4">RxLR effector protein</fullName>
    </recommendedName>
</protein>
<evidence type="ECO:0000256" key="2">
    <source>
        <dbReference type="ARBA" id="ARBA00010400"/>
    </source>
</evidence>
<feature type="signal peptide" evidence="4">
    <location>
        <begin position="1"/>
        <end position="17"/>
    </location>
</feature>
<evidence type="ECO:0000256" key="5">
    <source>
        <dbReference type="SAM" id="MobiDB-lite"/>
    </source>
</evidence>
<reference evidence="6" key="1">
    <citation type="submission" date="2022-12" db="EMBL/GenBank/DDBJ databases">
        <authorList>
            <person name="Webb A."/>
        </authorList>
    </citation>
    <scope>NUCLEOTIDE SEQUENCE</scope>
    <source>
        <strain evidence="6">Hp1</strain>
    </source>
</reference>
<evidence type="ECO:0000256" key="1">
    <source>
        <dbReference type="ARBA" id="ARBA00004613"/>
    </source>
</evidence>
<comment type="similarity">
    <text evidence="2 4">Belongs to the RxLR effector family.</text>
</comment>
<evidence type="ECO:0000313" key="7">
    <source>
        <dbReference type="Proteomes" id="UP001162031"/>
    </source>
</evidence>
<proteinExistence type="inferred from homology"/>
<evidence type="ECO:0000256" key="4">
    <source>
        <dbReference type="RuleBase" id="RU367124"/>
    </source>
</evidence>
<keyword evidence="3 4" id="KW-0964">Secreted</keyword>
<accession>A0AAV0ULN6</accession>
<dbReference type="Proteomes" id="UP001162031">
    <property type="component" value="Unassembled WGS sequence"/>
</dbReference>
<dbReference type="InterPro" id="IPR031825">
    <property type="entry name" value="RXLR"/>
</dbReference>
<gene>
    <name evidence="6" type="ORF">HBR001_LOCUS7267</name>
</gene>
<dbReference type="GO" id="GO:0005576">
    <property type="term" value="C:extracellular region"/>
    <property type="evidence" value="ECO:0007669"/>
    <property type="project" value="UniProtKB-SubCell"/>
</dbReference>
<keyword evidence="4" id="KW-0732">Signal</keyword>
<comment type="function">
    <text evidence="4">Effector that suppresses plant defense responses during pathogen infection.</text>
</comment>
<dbReference type="EMBL" id="CANTFL010001342">
    <property type="protein sequence ID" value="CAI5737771.1"/>
    <property type="molecule type" value="Genomic_DNA"/>
</dbReference>
<dbReference type="Pfam" id="PF16810">
    <property type="entry name" value="RXLR"/>
    <property type="match status" value="1"/>
</dbReference>
<dbReference type="AlphaFoldDB" id="A0AAV0ULN6"/>
<name>A0AAV0ULN6_HYABA</name>
<evidence type="ECO:0000313" key="6">
    <source>
        <dbReference type="EMBL" id="CAI5737771.1"/>
    </source>
</evidence>
<keyword evidence="7" id="KW-1185">Reference proteome</keyword>
<comment type="subcellular location">
    <subcellularLocation>
        <location evidence="1 4">Secreted</location>
    </subcellularLocation>
</comment>
<organism evidence="6 7">
    <name type="scientific">Hyaloperonospora brassicae</name>
    <name type="common">Brassica downy mildew</name>
    <name type="synonym">Peronospora brassicae</name>
    <dbReference type="NCBI Taxonomy" id="162125"/>
    <lineage>
        <taxon>Eukaryota</taxon>
        <taxon>Sar</taxon>
        <taxon>Stramenopiles</taxon>
        <taxon>Oomycota</taxon>
        <taxon>Peronosporomycetes</taxon>
        <taxon>Peronosporales</taxon>
        <taxon>Peronosporaceae</taxon>
        <taxon>Hyaloperonospora</taxon>
    </lineage>
</organism>